<sequence length="61" mass="6632">MDLLNQHLVGSRYAGPTGTRLFSTVSYVDNAGIKAKASRFNFIAHSALRELIIPVITSVRG</sequence>
<dbReference type="Proteomes" id="UP000610960">
    <property type="component" value="Unassembled WGS sequence"/>
</dbReference>
<reference evidence="1" key="1">
    <citation type="journal article" date="2014" name="Int. J. Syst. Evol. Microbiol.">
        <title>Complete genome sequence of Corynebacterium casei LMG S-19264T (=DSM 44701T), isolated from a smear-ripened cheese.</title>
        <authorList>
            <consortium name="US DOE Joint Genome Institute (JGI-PGF)"/>
            <person name="Walter F."/>
            <person name="Albersmeier A."/>
            <person name="Kalinowski J."/>
            <person name="Ruckert C."/>
        </authorList>
    </citation>
    <scope>NUCLEOTIDE SEQUENCE</scope>
    <source>
        <strain evidence="1">JCM 10088</strain>
    </source>
</reference>
<comment type="caution">
    <text evidence="1">The sequence shown here is derived from an EMBL/GenBank/DDBJ whole genome shotgun (WGS) entry which is preliminary data.</text>
</comment>
<reference evidence="1" key="2">
    <citation type="submission" date="2020-09" db="EMBL/GenBank/DDBJ databases">
        <authorList>
            <person name="Sun Q."/>
            <person name="Ohkuma M."/>
        </authorList>
    </citation>
    <scope>NUCLEOTIDE SEQUENCE</scope>
    <source>
        <strain evidence="1">JCM 10088</strain>
    </source>
</reference>
<organism evidence="1 2">
    <name type="scientific">Thermocladium modestius</name>
    <dbReference type="NCBI Taxonomy" id="62609"/>
    <lineage>
        <taxon>Archaea</taxon>
        <taxon>Thermoproteota</taxon>
        <taxon>Thermoprotei</taxon>
        <taxon>Thermoproteales</taxon>
        <taxon>Thermoproteaceae</taxon>
        <taxon>Thermocladium</taxon>
    </lineage>
</organism>
<evidence type="ECO:0000313" key="1">
    <source>
        <dbReference type="EMBL" id="GGP22185.1"/>
    </source>
</evidence>
<proteinExistence type="predicted"/>
<protein>
    <submittedName>
        <fullName evidence="1">Uncharacterized protein</fullName>
    </submittedName>
</protein>
<keyword evidence="2" id="KW-1185">Reference proteome</keyword>
<gene>
    <name evidence="1" type="ORF">GCM10007981_17230</name>
</gene>
<dbReference type="EMBL" id="BMNL01000004">
    <property type="protein sequence ID" value="GGP22185.1"/>
    <property type="molecule type" value="Genomic_DNA"/>
</dbReference>
<evidence type="ECO:0000313" key="2">
    <source>
        <dbReference type="Proteomes" id="UP000610960"/>
    </source>
</evidence>
<name>A0A830H0H9_9CREN</name>
<accession>A0A830H0H9</accession>
<dbReference type="AlphaFoldDB" id="A0A830H0H9"/>